<dbReference type="Proteomes" id="UP000501266">
    <property type="component" value="Segment"/>
</dbReference>
<proteinExistence type="predicted"/>
<dbReference type="GeneID" id="77928005"/>
<dbReference type="RefSeq" id="YP_010652222.1">
    <property type="nucleotide sequence ID" value="NC_070785.1"/>
</dbReference>
<gene>
    <name evidence="1" type="primary">169</name>
    <name evidence="1" type="ORF">SEA_WAKANDA_169</name>
</gene>
<organism evidence="1 2">
    <name type="scientific">Streptomyces phage Wakanda</name>
    <dbReference type="NCBI Taxonomy" id="2713267"/>
    <lineage>
        <taxon>Viruses</taxon>
        <taxon>Duplodnaviria</taxon>
        <taxon>Heunggongvirae</taxon>
        <taxon>Uroviricota</taxon>
        <taxon>Caudoviricetes</taxon>
        <taxon>Stanwilliamsviridae</taxon>
        <taxon>Loccivirinae</taxon>
        <taxon>Wakandavirus</taxon>
        <taxon>Wakandavirus wakanda</taxon>
    </lineage>
</organism>
<accession>A0A6G8R1T8</accession>
<reference evidence="1 2" key="1">
    <citation type="submission" date="2020-02" db="EMBL/GenBank/DDBJ databases">
        <authorList>
            <person name="Bullock J.N."/>
            <person name="Barnes M.L."/>
            <person name="Kankolongo K.M."/>
            <person name="Dejene B.A."/>
            <person name="Lindsay P.E."/>
            <person name="Bhuiyan S."/>
            <person name="Nayek S."/>
            <person name="Hughes L.E."/>
            <person name="Garlena R.A."/>
            <person name="Russell D.A."/>
            <person name="Pope W.H."/>
            <person name="Jacobs-Sera D."/>
            <person name="Hatfull G.F."/>
        </authorList>
    </citation>
    <scope>NUCLEOTIDE SEQUENCE [LARGE SCALE GENOMIC DNA]</scope>
</reference>
<evidence type="ECO:0000313" key="2">
    <source>
        <dbReference type="Proteomes" id="UP000501266"/>
    </source>
</evidence>
<dbReference type="EMBL" id="MT024865">
    <property type="protein sequence ID" value="QIN94131.1"/>
    <property type="molecule type" value="Genomic_DNA"/>
</dbReference>
<dbReference type="KEGG" id="vg:77928005"/>
<evidence type="ECO:0000313" key="1">
    <source>
        <dbReference type="EMBL" id="QIN94131.1"/>
    </source>
</evidence>
<name>A0A6G8R1T8_9CAUD</name>
<protein>
    <submittedName>
        <fullName evidence="1">Uncharacterized protein</fullName>
    </submittedName>
</protein>
<sequence length="124" mass="14825">MATAKERGHKDWGYGGVLKRDFKADKSDGEYNDVRDHSKRWYSRHQGMSTKKASKKDTKRWCRGKSGREHIWSIFKKYEFSNWGTYRCVNCHKEAWGRPKHGLFRKISYRSNNEYDLIPMSELN</sequence>
<keyword evidence="2" id="KW-1185">Reference proteome</keyword>